<evidence type="ECO:0000313" key="1">
    <source>
        <dbReference type="EMBL" id="GEO08315.1"/>
    </source>
</evidence>
<dbReference type="AlphaFoldDB" id="A0A512B8M3"/>
<gene>
    <name evidence="1" type="ORF">SAE01_08110</name>
</gene>
<protein>
    <recommendedName>
        <fullName evidence="3">DUF5131 family protein</fullName>
    </recommendedName>
</protein>
<organism evidence="1 2">
    <name type="scientific">Segetibacter aerophilus</name>
    <dbReference type="NCBI Taxonomy" id="670293"/>
    <lineage>
        <taxon>Bacteria</taxon>
        <taxon>Pseudomonadati</taxon>
        <taxon>Bacteroidota</taxon>
        <taxon>Chitinophagia</taxon>
        <taxon>Chitinophagales</taxon>
        <taxon>Chitinophagaceae</taxon>
        <taxon>Segetibacter</taxon>
    </lineage>
</organism>
<dbReference type="InterPro" id="IPR011101">
    <property type="entry name" value="DUF5131"/>
</dbReference>
<sequence length="90" mass="10389">MQVNGKRFLSVEPQLDAVYLRAEWIPAIDWVIVGGESGHGRRPYDADWGRMLRDQCKEAGIPFFMKQIDKVLQIPRDLLIMEFPRVEACA</sequence>
<keyword evidence="2" id="KW-1185">Reference proteome</keyword>
<dbReference type="EMBL" id="BJYT01000002">
    <property type="protein sequence ID" value="GEO08315.1"/>
    <property type="molecule type" value="Genomic_DNA"/>
</dbReference>
<dbReference type="OrthoDB" id="9787478at2"/>
<reference evidence="1 2" key="1">
    <citation type="submission" date="2019-07" db="EMBL/GenBank/DDBJ databases">
        <title>Whole genome shotgun sequence of Segetibacter aerophilus NBRC 106135.</title>
        <authorList>
            <person name="Hosoyama A."/>
            <person name="Uohara A."/>
            <person name="Ohji S."/>
            <person name="Ichikawa N."/>
        </authorList>
    </citation>
    <scope>NUCLEOTIDE SEQUENCE [LARGE SCALE GENOMIC DNA]</scope>
    <source>
        <strain evidence="1 2">NBRC 106135</strain>
    </source>
</reference>
<evidence type="ECO:0008006" key="3">
    <source>
        <dbReference type="Google" id="ProtNLM"/>
    </source>
</evidence>
<evidence type="ECO:0000313" key="2">
    <source>
        <dbReference type="Proteomes" id="UP000321513"/>
    </source>
</evidence>
<dbReference type="Pfam" id="PF07505">
    <property type="entry name" value="DUF5131"/>
    <property type="match status" value="1"/>
</dbReference>
<dbReference type="Proteomes" id="UP000321513">
    <property type="component" value="Unassembled WGS sequence"/>
</dbReference>
<name>A0A512B8M3_9BACT</name>
<comment type="caution">
    <text evidence="1">The sequence shown here is derived from an EMBL/GenBank/DDBJ whole genome shotgun (WGS) entry which is preliminary data.</text>
</comment>
<proteinExistence type="predicted"/>
<accession>A0A512B8M3</accession>